<proteinExistence type="predicted"/>
<name>A0A504JKH3_9FLAO</name>
<sequence>MKIKLIFLVAFSCLCISCSSSKKTAYTISQIENLDQLIHSKKFEIQSDWAYPMVTNSISQIANSGLLQPGSSANAINLIGNANYFKIDQDSISMYLPFFGERRLSTTYNSQDVAIQFNGQPSDLKIQKNDSKQVYEIRFSAKTNNDNHDVFITLAPNLTGTIAINSTFRTAINYKGAIIALSDKK</sequence>
<feature type="chain" id="PRO_5021400830" evidence="1">
    <location>
        <begin position="26"/>
        <end position="185"/>
    </location>
</feature>
<evidence type="ECO:0000313" key="2">
    <source>
        <dbReference type="EMBL" id="TPN88845.1"/>
    </source>
</evidence>
<protein>
    <submittedName>
        <fullName evidence="2">DUF4251 domain-containing protein</fullName>
    </submittedName>
</protein>
<keyword evidence="3" id="KW-1185">Reference proteome</keyword>
<gene>
    <name evidence="2" type="ORF">FHK87_01125</name>
</gene>
<dbReference type="OrthoDB" id="1448121at2"/>
<evidence type="ECO:0000313" key="3">
    <source>
        <dbReference type="Proteomes" id="UP000315540"/>
    </source>
</evidence>
<comment type="caution">
    <text evidence="2">The sequence shown here is derived from an EMBL/GenBank/DDBJ whole genome shotgun (WGS) entry which is preliminary data.</text>
</comment>
<keyword evidence="1" id="KW-0732">Signal</keyword>
<dbReference type="Proteomes" id="UP000315540">
    <property type="component" value="Unassembled WGS sequence"/>
</dbReference>
<dbReference type="InterPro" id="IPR025347">
    <property type="entry name" value="DUF4251"/>
</dbReference>
<organism evidence="2 3">
    <name type="scientific">Aquimarina algicola</name>
    <dbReference type="NCBI Taxonomy" id="2589995"/>
    <lineage>
        <taxon>Bacteria</taxon>
        <taxon>Pseudomonadati</taxon>
        <taxon>Bacteroidota</taxon>
        <taxon>Flavobacteriia</taxon>
        <taxon>Flavobacteriales</taxon>
        <taxon>Flavobacteriaceae</taxon>
        <taxon>Aquimarina</taxon>
    </lineage>
</organism>
<feature type="signal peptide" evidence="1">
    <location>
        <begin position="1"/>
        <end position="25"/>
    </location>
</feature>
<dbReference type="EMBL" id="VFWZ01000001">
    <property type="protein sequence ID" value="TPN88845.1"/>
    <property type="molecule type" value="Genomic_DNA"/>
</dbReference>
<dbReference type="Pfam" id="PF14059">
    <property type="entry name" value="DUF4251"/>
    <property type="match status" value="1"/>
</dbReference>
<evidence type="ECO:0000256" key="1">
    <source>
        <dbReference type="SAM" id="SignalP"/>
    </source>
</evidence>
<accession>A0A504JKH3</accession>
<reference evidence="2 3" key="1">
    <citation type="submission" date="2019-06" db="EMBL/GenBank/DDBJ databases">
        <authorList>
            <person name="Meng X."/>
        </authorList>
    </citation>
    <scope>NUCLEOTIDE SEQUENCE [LARGE SCALE GENOMIC DNA]</scope>
    <source>
        <strain evidence="2 3">M625</strain>
    </source>
</reference>
<dbReference type="RefSeq" id="WP_140588784.1">
    <property type="nucleotide sequence ID" value="NZ_VFWZ01000001.1"/>
</dbReference>
<dbReference type="AlphaFoldDB" id="A0A504JKH3"/>
<dbReference type="Gene3D" id="2.40.128.410">
    <property type="match status" value="1"/>
</dbReference>